<organism evidence="2 3">
    <name type="scientific">Halorubrum halodurans</name>
    <dbReference type="NCBI Taxonomy" id="1383851"/>
    <lineage>
        <taxon>Archaea</taxon>
        <taxon>Methanobacteriati</taxon>
        <taxon>Methanobacteriota</taxon>
        <taxon>Stenosarchaea group</taxon>
        <taxon>Halobacteria</taxon>
        <taxon>Halobacteriales</taxon>
        <taxon>Haloferacaceae</taxon>
        <taxon>Halorubrum</taxon>
    </lineage>
</organism>
<reference evidence="2 3" key="1">
    <citation type="journal article" date="2014" name="Front. Microbiol.">
        <title>Population and genomic analysis of the genus Halorubrum.</title>
        <authorList>
            <person name="Fullmer M.S."/>
            <person name="Soucy S.M."/>
            <person name="Swithers K.S."/>
            <person name="Makkay A.M."/>
            <person name="Wheeler R."/>
            <person name="Ventosa A."/>
            <person name="Gogarten J.P."/>
            <person name="Papke R.T."/>
        </authorList>
    </citation>
    <scope>NUCLEOTIDE SEQUENCE [LARGE SCALE GENOMIC DNA]</scope>
    <source>
        <strain evidence="2 3">Cb34</strain>
    </source>
</reference>
<dbReference type="PANTHER" id="PTHR43174:SF1">
    <property type="entry name" value="UDP-N-ACETYLGLUCOSAMINE 2-EPIMERASE"/>
    <property type="match status" value="1"/>
</dbReference>
<protein>
    <submittedName>
        <fullName evidence="2">UDP-N-acetylglucosamine 2-epimerase (Non-hydrolyzing)</fullName>
    </submittedName>
</protein>
<name>A0A256IGY7_9EURY</name>
<dbReference type="InterPro" id="IPR029767">
    <property type="entry name" value="WecB-like"/>
</dbReference>
<gene>
    <name evidence="2" type="ORF">DJ70_10780</name>
</gene>
<dbReference type="SUPFAM" id="SSF53756">
    <property type="entry name" value="UDP-Glycosyltransferase/glycogen phosphorylase"/>
    <property type="match status" value="1"/>
</dbReference>
<comment type="caution">
    <text evidence="2">The sequence shown here is derived from an EMBL/GenBank/DDBJ whole genome shotgun (WGS) entry which is preliminary data.</text>
</comment>
<dbReference type="Pfam" id="PF02350">
    <property type="entry name" value="Epimerase_2"/>
    <property type="match status" value="1"/>
</dbReference>
<evidence type="ECO:0000313" key="2">
    <source>
        <dbReference type="EMBL" id="OYR55799.1"/>
    </source>
</evidence>
<evidence type="ECO:0000259" key="1">
    <source>
        <dbReference type="Pfam" id="PF02350"/>
    </source>
</evidence>
<dbReference type="InterPro" id="IPR003331">
    <property type="entry name" value="UDP_GlcNAc_Epimerase_2_dom"/>
</dbReference>
<keyword evidence="3" id="KW-1185">Reference proteome</keyword>
<dbReference type="Proteomes" id="UP000216308">
    <property type="component" value="Unassembled WGS sequence"/>
</dbReference>
<evidence type="ECO:0000313" key="3">
    <source>
        <dbReference type="Proteomes" id="UP000216308"/>
    </source>
</evidence>
<dbReference type="PANTHER" id="PTHR43174">
    <property type="entry name" value="UDP-N-ACETYLGLUCOSAMINE 2-EPIMERASE"/>
    <property type="match status" value="1"/>
</dbReference>
<dbReference type="EMBL" id="NHPJ01000097">
    <property type="protein sequence ID" value="OYR55799.1"/>
    <property type="molecule type" value="Genomic_DNA"/>
</dbReference>
<dbReference type="RefSeq" id="WP_094532892.1">
    <property type="nucleotide sequence ID" value="NZ_NHPJ01000097.1"/>
</dbReference>
<proteinExistence type="predicted"/>
<accession>A0A256IGY7</accession>
<sequence>MTDIIIVLGTRPEIIKLSPVIRECERRDVDYTLLHTGQHYSDSLDTVFFEQLELPVPDYNLEVGSNSQGKQTGEMISGIEEKLLVEKPNVLVVQGDTNSVLAGAIAASKLDTEVAHVEAGLRSFDREMPEETNRVLTDHVGDYLFAPTEQSADHLLSEGIPEDRVYVVGNTVVDAVQQNSNLARQKSDILDKVDLKPGEYFLLTAHRASNVDNTSRFSSLLSGVSEAAELFEQQVIYPIHPRARNTLEEAGIELPENVRIIEPQDYLDFLTLQSETELIFTDSGGVQEEACILGIPCVTLRDSTERPETVEVGGNVLSDINSESITEKADKMYGKKGDWENPFGNGKASIKIIENISSEL</sequence>
<feature type="domain" description="UDP-N-acetylglucosamine 2-epimerase" evidence="1">
    <location>
        <begin position="23"/>
        <end position="356"/>
    </location>
</feature>
<dbReference type="Gene3D" id="3.40.50.2000">
    <property type="entry name" value="Glycogen Phosphorylase B"/>
    <property type="match status" value="2"/>
</dbReference>
<dbReference type="NCBIfam" id="TIGR00236">
    <property type="entry name" value="wecB"/>
    <property type="match status" value="1"/>
</dbReference>
<dbReference type="AlphaFoldDB" id="A0A256IGY7"/>
<dbReference type="CDD" id="cd03786">
    <property type="entry name" value="GTB_UDP-GlcNAc_2-Epimerase"/>
    <property type="match status" value="1"/>
</dbReference>
<dbReference type="OrthoDB" id="7018at2157"/>